<dbReference type="EMBL" id="VRYZ01000009">
    <property type="protein sequence ID" value="TXS89427.1"/>
    <property type="molecule type" value="Genomic_DNA"/>
</dbReference>
<protein>
    <submittedName>
        <fullName evidence="2">Uncharacterized protein</fullName>
    </submittedName>
</protein>
<dbReference type="RefSeq" id="WP_148065788.1">
    <property type="nucleotide sequence ID" value="NZ_VRYZ01000009.1"/>
</dbReference>
<feature type="transmembrane region" description="Helical" evidence="1">
    <location>
        <begin position="317"/>
        <end position="336"/>
    </location>
</feature>
<organism evidence="2 3">
    <name type="scientific">Parahaliea aestuarii</name>
    <dbReference type="NCBI Taxonomy" id="1852021"/>
    <lineage>
        <taxon>Bacteria</taxon>
        <taxon>Pseudomonadati</taxon>
        <taxon>Pseudomonadota</taxon>
        <taxon>Gammaproteobacteria</taxon>
        <taxon>Cellvibrionales</taxon>
        <taxon>Halieaceae</taxon>
        <taxon>Parahaliea</taxon>
    </lineage>
</organism>
<feature type="transmembrane region" description="Helical" evidence="1">
    <location>
        <begin position="39"/>
        <end position="57"/>
    </location>
</feature>
<feature type="transmembrane region" description="Helical" evidence="1">
    <location>
        <begin position="205"/>
        <end position="222"/>
    </location>
</feature>
<name>A0A5C8ZPD3_9GAMM</name>
<feature type="transmembrane region" description="Helical" evidence="1">
    <location>
        <begin position="441"/>
        <end position="459"/>
    </location>
</feature>
<keyword evidence="1" id="KW-0812">Transmembrane</keyword>
<feature type="transmembrane region" description="Helical" evidence="1">
    <location>
        <begin position="669"/>
        <end position="688"/>
    </location>
</feature>
<feature type="transmembrane region" description="Helical" evidence="1">
    <location>
        <begin position="69"/>
        <end position="89"/>
    </location>
</feature>
<feature type="transmembrane region" description="Helical" evidence="1">
    <location>
        <begin position="379"/>
        <end position="401"/>
    </location>
</feature>
<evidence type="ECO:0000256" key="1">
    <source>
        <dbReference type="SAM" id="Phobius"/>
    </source>
</evidence>
<feature type="transmembrane region" description="Helical" evidence="1">
    <location>
        <begin position="408"/>
        <end position="429"/>
    </location>
</feature>
<keyword evidence="3" id="KW-1185">Reference proteome</keyword>
<evidence type="ECO:0000313" key="2">
    <source>
        <dbReference type="EMBL" id="TXS89427.1"/>
    </source>
</evidence>
<gene>
    <name evidence="2" type="ORF">FVW59_18095</name>
</gene>
<evidence type="ECO:0000313" key="3">
    <source>
        <dbReference type="Proteomes" id="UP000321933"/>
    </source>
</evidence>
<sequence length="858" mass="93279">MALFFLGLGILVPWYTGFIWLQIIAQVRASARPAPHELLLRAGYGYFIGCSLVQGLVHLSSAVQGNISFAAIVGTLLILSLTGTVLAALQYRIKAPAPTPVSLPASTRYRVICIGLLGLTALHLIPLLLENQYRPIYPWDAWQTWMYRAKAWFLSGQLLPMAPPNEWLQTGVINYNMPGHSYPTLASVIALWAAISMGSWSETLVNLPVFCAALATLAGLYGQIKSSGFRELGALAGIYLLVSIPLWGTHVALAGQADIWMAGYVGLGFVALLRGISDHDRSSLWLGILMCALAMGVKNEGAVWFIGALALAFAGSFWRTALVGAACGSALALVLWRFHLHWSIPGLGVFGFDGKLLYLPVLGTIPIQQFAVWDDYIDAFFLQGSWNILWPLVAISAATLLKGSRDGCWRALLGFFVLLFATQALIFGFTQHGRWAEDGTAINRLPLHFAPALVYALLLSVRRLTKGEALQPKIDARTTLITAAGASLLCGAAFLTYLAWDHPATDGTALDLTSRIRTPVGSTTSDDGGLTVTSYQGGIAILSSGPIAVDSAELTTLSVTTTGTSISPAGFFWRTAGNRENVNTANIGYAGPHTIDLSREPEWTGTITEVGLVLHDDQQDGSAGLRRLVLKPSSLENSLKLVWSEWTELELWSQKSAHWLSGGAREQRLPLTVLAGIWLLVALLLCIIPRPNQRMTQALALIIVTWTLVDVRWLTTSTRQTARTVDYYTHSDRPEALDIDFDVQLGEIAEAAKSMLQPDTDQPLILTGAERNLHFKVMRGKYWMLPHPTAVFEQPVAELSSGPDNQVLYIDAFKLEPGEVRKASSHIISTMGPSFHSGWQAQAVAGGEAIIVNYRGDQ</sequence>
<reference evidence="2 3" key="1">
    <citation type="submission" date="2019-08" db="EMBL/GenBank/DDBJ databases">
        <title>Parahaliea maris sp. nov., isolated from the surface seawater.</title>
        <authorList>
            <person name="Liu Y."/>
        </authorList>
    </citation>
    <scope>NUCLEOTIDE SEQUENCE [LARGE SCALE GENOMIC DNA]</scope>
    <source>
        <strain evidence="2 3">S2-26</strain>
    </source>
</reference>
<feature type="transmembrane region" description="Helical" evidence="1">
    <location>
        <begin position="234"/>
        <end position="253"/>
    </location>
</feature>
<feature type="transmembrane region" description="Helical" evidence="1">
    <location>
        <begin position="259"/>
        <end position="277"/>
    </location>
</feature>
<accession>A0A5C8ZPD3</accession>
<dbReference type="OrthoDB" id="5761505at2"/>
<feature type="transmembrane region" description="Helical" evidence="1">
    <location>
        <begin position="480"/>
        <end position="500"/>
    </location>
</feature>
<feature type="transmembrane region" description="Helical" evidence="1">
    <location>
        <begin position="109"/>
        <end position="129"/>
    </location>
</feature>
<keyword evidence="1" id="KW-1133">Transmembrane helix</keyword>
<proteinExistence type="predicted"/>
<keyword evidence="1" id="KW-0472">Membrane</keyword>
<dbReference type="Proteomes" id="UP000321933">
    <property type="component" value="Unassembled WGS sequence"/>
</dbReference>
<comment type="caution">
    <text evidence="2">The sequence shown here is derived from an EMBL/GenBank/DDBJ whole genome shotgun (WGS) entry which is preliminary data.</text>
</comment>
<dbReference type="AlphaFoldDB" id="A0A5C8ZPD3"/>
<feature type="transmembrane region" description="Helical" evidence="1">
    <location>
        <begin position="284"/>
        <end position="311"/>
    </location>
</feature>